<sequence>MSTEKRLYQYALTSKNTIIIALLLLSVSVAASLTGPFIAKTIIDNHISSIDEAWYVTDSGGQSVEYAGTTYTRSGNLTAAEQTGEPIYIHQDGLDFYVTSTPLPDGEIVYQDDVLQVTNSDGTFEAAAQTLSTDQVMAFYQPEIQPIIMLLGLYLALIVGSSFFQYGQRYLLQKSANRIIQRIRTDAFNHLSRLPVRFFDHLPAGKIVSRVTNDTEAIRELYMTVLANFFSSAISIIGVYIALFLLDVRLGLITLVLLPILYLWMKLYRKYSVDYNRNIRSKISEINAAMNENIQGMPIIQAFNREKQQASEFERLNKEHYGFQTNMLRLNSLTSHNLTGVLRNLVFVALIVVIMGGAGGGGWSSFLTLGVIYAFVDYVNRLFEPVSQIVNQLANLEQARVSGDRVFELMDKDGTDVDDTAIDRPRGEVAFNHVSFAYKDEEYVLKDLTFQAAPGETIALVGHTGSGKSSIMNLLFRFYDCQKGEILIDGKSTKDISPQGLREHMGIVLQEPYLFTGTIASNVAMENPNITREQIERAIDLVGGTELFKSLPNGLDEVVQEKGNTLSSGQRQLISFARALVADPAILVLDEATSSIDTETEGLIQKGMESLKTGRTTFIIAHRLSTIQDADQILVLNRGEIIEQGNHEELMRLDGSYAQMYRLQKNEAS</sequence>
<dbReference type="CDD" id="cd03254">
    <property type="entry name" value="ABCC_Glucan_exporter_like"/>
    <property type="match status" value="1"/>
</dbReference>
<keyword evidence="11" id="KW-1185">Reference proteome</keyword>
<dbReference type="GO" id="GO:0005524">
    <property type="term" value="F:ATP binding"/>
    <property type="evidence" value="ECO:0007669"/>
    <property type="project" value="UniProtKB-KW"/>
</dbReference>
<feature type="transmembrane region" description="Helical" evidence="7">
    <location>
        <begin position="248"/>
        <end position="265"/>
    </location>
</feature>
<dbReference type="InterPro" id="IPR003439">
    <property type="entry name" value="ABC_transporter-like_ATP-bd"/>
</dbReference>
<evidence type="ECO:0000259" key="8">
    <source>
        <dbReference type="PROSITE" id="PS50893"/>
    </source>
</evidence>
<dbReference type="PROSITE" id="PS50893">
    <property type="entry name" value="ABC_TRANSPORTER_2"/>
    <property type="match status" value="1"/>
</dbReference>
<feature type="domain" description="ABC transporter" evidence="8">
    <location>
        <begin position="429"/>
        <end position="663"/>
    </location>
</feature>
<evidence type="ECO:0000256" key="5">
    <source>
        <dbReference type="ARBA" id="ARBA00022989"/>
    </source>
</evidence>
<name>A0ABU9VFG0_9BACI</name>
<accession>A0ABU9VFG0</accession>
<reference evidence="10 11" key="1">
    <citation type="submission" date="2024-03" db="EMBL/GenBank/DDBJ databases">
        <title>Bacilli Hybrid Assemblies.</title>
        <authorList>
            <person name="Kovac J."/>
        </authorList>
    </citation>
    <scope>NUCLEOTIDE SEQUENCE [LARGE SCALE GENOMIC DNA]</scope>
    <source>
        <strain evidence="10 11">FSL R7-0666</strain>
    </source>
</reference>
<comment type="subcellular location">
    <subcellularLocation>
        <location evidence="1">Cell membrane</location>
        <topology evidence="1">Multi-pass membrane protein</topology>
    </subcellularLocation>
</comment>
<dbReference type="InterPro" id="IPR039421">
    <property type="entry name" value="Type_1_exporter"/>
</dbReference>
<evidence type="ECO:0000256" key="7">
    <source>
        <dbReference type="SAM" id="Phobius"/>
    </source>
</evidence>
<proteinExistence type="predicted"/>
<feature type="domain" description="ABC transmembrane type-1" evidence="9">
    <location>
        <begin position="19"/>
        <end position="398"/>
    </location>
</feature>
<feature type="transmembrane region" description="Helical" evidence="7">
    <location>
        <begin position="345"/>
        <end position="376"/>
    </location>
</feature>
<evidence type="ECO:0000256" key="3">
    <source>
        <dbReference type="ARBA" id="ARBA00022741"/>
    </source>
</evidence>
<evidence type="ECO:0000259" key="9">
    <source>
        <dbReference type="PROSITE" id="PS50929"/>
    </source>
</evidence>
<keyword evidence="3" id="KW-0547">Nucleotide-binding</keyword>
<dbReference type="Gene3D" id="3.40.50.300">
    <property type="entry name" value="P-loop containing nucleotide triphosphate hydrolases"/>
    <property type="match status" value="1"/>
</dbReference>
<dbReference type="SUPFAM" id="SSF52540">
    <property type="entry name" value="P-loop containing nucleoside triphosphate hydrolases"/>
    <property type="match status" value="1"/>
</dbReference>
<evidence type="ECO:0000256" key="1">
    <source>
        <dbReference type="ARBA" id="ARBA00004651"/>
    </source>
</evidence>
<evidence type="ECO:0000313" key="10">
    <source>
        <dbReference type="EMBL" id="MEN0642583.1"/>
    </source>
</evidence>
<dbReference type="InterPro" id="IPR011527">
    <property type="entry name" value="ABC1_TM_dom"/>
</dbReference>
<feature type="transmembrane region" description="Helical" evidence="7">
    <location>
        <begin position="147"/>
        <end position="166"/>
    </location>
</feature>
<feature type="transmembrane region" description="Helical" evidence="7">
    <location>
        <begin position="221"/>
        <end position="242"/>
    </location>
</feature>
<evidence type="ECO:0000313" key="11">
    <source>
        <dbReference type="Proteomes" id="UP001418796"/>
    </source>
</evidence>
<dbReference type="RefSeq" id="WP_343129690.1">
    <property type="nucleotide sequence ID" value="NZ_JBCITK010000001.1"/>
</dbReference>
<keyword evidence="6 7" id="KW-0472">Membrane</keyword>
<dbReference type="PROSITE" id="PS50929">
    <property type="entry name" value="ABC_TM1F"/>
    <property type="match status" value="1"/>
</dbReference>
<evidence type="ECO:0000256" key="6">
    <source>
        <dbReference type="ARBA" id="ARBA00023136"/>
    </source>
</evidence>
<dbReference type="PANTHER" id="PTHR24221">
    <property type="entry name" value="ATP-BINDING CASSETTE SUB-FAMILY B"/>
    <property type="match status" value="1"/>
</dbReference>
<dbReference type="EMBL" id="JBCITK010000001">
    <property type="protein sequence ID" value="MEN0642583.1"/>
    <property type="molecule type" value="Genomic_DNA"/>
</dbReference>
<keyword evidence="5 7" id="KW-1133">Transmembrane helix</keyword>
<evidence type="ECO:0000256" key="2">
    <source>
        <dbReference type="ARBA" id="ARBA00022692"/>
    </source>
</evidence>
<dbReference type="PROSITE" id="PS00211">
    <property type="entry name" value="ABC_TRANSPORTER_1"/>
    <property type="match status" value="1"/>
</dbReference>
<dbReference type="PANTHER" id="PTHR24221:SF430">
    <property type="entry name" value="MULTIDRUG RESISTANCE ABC TRANSPORTER ATP-BINDING_PERMEASE PROTEIN YHEH-RELATED"/>
    <property type="match status" value="1"/>
</dbReference>
<dbReference type="InterPro" id="IPR027417">
    <property type="entry name" value="P-loop_NTPase"/>
</dbReference>
<dbReference type="Pfam" id="PF00664">
    <property type="entry name" value="ABC_membrane"/>
    <property type="match status" value="1"/>
</dbReference>
<dbReference type="Pfam" id="PF00005">
    <property type="entry name" value="ABC_tran"/>
    <property type="match status" value="1"/>
</dbReference>
<organism evidence="10 11">
    <name type="scientific">Alkalicoccobacillus gibsonii</name>
    <dbReference type="NCBI Taxonomy" id="79881"/>
    <lineage>
        <taxon>Bacteria</taxon>
        <taxon>Bacillati</taxon>
        <taxon>Bacillota</taxon>
        <taxon>Bacilli</taxon>
        <taxon>Bacillales</taxon>
        <taxon>Bacillaceae</taxon>
        <taxon>Alkalicoccobacillus</taxon>
    </lineage>
</organism>
<dbReference type="Gene3D" id="1.20.1560.10">
    <property type="entry name" value="ABC transporter type 1, transmembrane domain"/>
    <property type="match status" value="1"/>
</dbReference>
<dbReference type="InterPro" id="IPR003593">
    <property type="entry name" value="AAA+_ATPase"/>
</dbReference>
<dbReference type="Proteomes" id="UP001418796">
    <property type="component" value="Unassembled WGS sequence"/>
</dbReference>
<gene>
    <name evidence="10" type="ORF">MKY91_05355</name>
</gene>
<dbReference type="InterPro" id="IPR017871">
    <property type="entry name" value="ABC_transporter-like_CS"/>
</dbReference>
<evidence type="ECO:0000256" key="4">
    <source>
        <dbReference type="ARBA" id="ARBA00022840"/>
    </source>
</evidence>
<keyword evidence="4 10" id="KW-0067">ATP-binding</keyword>
<protein>
    <submittedName>
        <fullName evidence="10">ABC transporter ATP-binding protein</fullName>
    </submittedName>
</protein>
<keyword evidence="2 7" id="KW-0812">Transmembrane</keyword>
<dbReference type="CDD" id="cd18544">
    <property type="entry name" value="ABC_6TM_TmrA_like"/>
    <property type="match status" value="1"/>
</dbReference>
<dbReference type="SMART" id="SM00382">
    <property type="entry name" value="AAA"/>
    <property type="match status" value="1"/>
</dbReference>
<comment type="caution">
    <text evidence="10">The sequence shown here is derived from an EMBL/GenBank/DDBJ whole genome shotgun (WGS) entry which is preliminary data.</text>
</comment>
<dbReference type="SUPFAM" id="SSF90123">
    <property type="entry name" value="ABC transporter transmembrane region"/>
    <property type="match status" value="1"/>
</dbReference>
<dbReference type="InterPro" id="IPR036640">
    <property type="entry name" value="ABC1_TM_sf"/>
</dbReference>